<protein>
    <submittedName>
        <fullName evidence="2">Uncharacterized protein</fullName>
    </submittedName>
</protein>
<evidence type="ECO:0000313" key="3">
    <source>
        <dbReference type="Proteomes" id="UP000444721"/>
    </source>
</evidence>
<dbReference type="VEuPathDB" id="AmoebaDB:NF0075400"/>
<evidence type="ECO:0000313" key="2">
    <source>
        <dbReference type="EMBL" id="KAF0979220.1"/>
    </source>
</evidence>
<gene>
    <name evidence="2" type="ORF">FDP41_001563</name>
</gene>
<feature type="compositionally biased region" description="Low complexity" evidence="1">
    <location>
        <begin position="58"/>
        <end position="82"/>
    </location>
</feature>
<feature type="compositionally biased region" description="Low complexity" evidence="1">
    <location>
        <begin position="107"/>
        <end position="118"/>
    </location>
</feature>
<feature type="compositionally biased region" description="Polar residues" evidence="1">
    <location>
        <begin position="44"/>
        <end position="57"/>
    </location>
</feature>
<dbReference type="GeneID" id="68108781"/>
<dbReference type="OrthoDB" id="10256560at2759"/>
<dbReference type="RefSeq" id="XP_044563933.1">
    <property type="nucleotide sequence ID" value="XM_044704661.1"/>
</dbReference>
<dbReference type="Proteomes" id="UP000444721">
    <property type="component" value="Unassembled WGS sequence"/>
</dbReference>
<accession>A0A6A5C057</accession>
<evidence type="ECO:0000256" key="1">
    <source>
        <dbReference type="SAM" id="MobiDB-lite"/>
    </source>
</evidence>
<keyword evidence="3" id="KW-1185">Reference proteome</keyword>
<comment type="caution">
    <text evidence="2">The sequence shown here is derived from an EMBL/GenBank/DDBJ whole genome shotgun (WGS) entry which is preliminary data.</text>
</comment>
<dbReference type="OMA" id="NTHHKEM"/>
<organism evidence="2 3">
    <name type="scientific">Naegleria fowleri</name>
    <name type="common">Brain eating amoeba</name>
    <dbReference type="NCBI Taxonomy" id="5763"/>
    <lineage>
        <taxon>Eukaryota</taxon>
        <taxon>Discoba</taxon>
        <taxon>Heterolobosea</taxon>
        <taxon>Tetramitia</taxon>
        <taxon>Eutetramitia</taxon>
        <taxon>Vahlkampfiidae</taxon>
        <taxon>Naegleria</taxon>
    </lineage>
</organism>
<feature type="compositionally biased region" description="Basic and acidic residues" evidence="1">
    <location>
        <begin position="1"/>
        <end position="23"/>
    </location>
</feature>
<feature type="region of interest" description="Disordered" evidence="1">
    <location>
        <begin position="1"/>
        <end position="128"/>
    </location>
</feature>
<dbReference type="AlphaFoldDB" id="A0A6A5C057"/>
<dbReference type="VEuPathDB" id="AmoebaDB:NfTy_053780"/>
<name>A0A6A5C057_NAEFO</name>
<feature type="compositionally biased region" description="Basic residues" evidence="1">
    <location>
        <begin position="33"/>
        <end position="42"/>
    </location>
</feature>
<dbReference type="VEuPathDB" id="AmoebaDB:FDP41_001563"/>
<sequence length="592" mass="67381">MAHLEKAVIIEDDPNRQEQHQEEDTSDWNVSTKKQRGGRKQKGVPTTNAPISNNAAFSSMSSSSSRKKTTPTSTTGSSTTASVNVPKKKTSGSNPHYEKKMNQQFGSTSSNSASSSSTDKTLHPPHYSHERTITIPAKVDPRFLVGEKGSFANEVKKQSGISWYSVKNMTVVLGGSSEESVLKAEELVQNRIGHFSMTHFSETFSTLVIPELAERLDAENQEEIDLNEYDIALRPFTCLAVYSSQPNSTFSRMILKKEGESEDHHDDAYATSHVVSDAHHDEAHAGGDHNTHHKEMTLMNKKTKEDMLDKIATKLVDIELRKNESEVLSVKALYGQLLAYKATKDTLKIPELLEMKHGKDIRYHFNRIIDKTFYEKLKSNLKYIPDEDATIVAIYFGKPGDKPKEEDNSQPSEKNETITFEVNKATGKLEQIKKNEHTRNYYTLNYVTPITKERSNLNDFKITIASYVPNDVEQQDKNRSEMDSFLNECANLWNNEKNEFTNPDFLKNPPSPYRFKGTIVKFKKHYHSEDGSIKVTLHEIHDLDTKAVNFEVVVVSEELYRSLDDKDLKPSDKKKKYKESLEKLTDWLFTHQ</sequence>
<reference evidence="2 3" key="1">
    <citation type="journal article" date="2019" name="Sci. Rep.">
        <title>Nanopore sequencing improves the draft genome of the human pathogenic amoeba Naegleria fowleri.</title>
        <authorList>
            <person name="Liechti N."/>
            <person name="Schurch N."/>
            <person name="Bruggmann R."/>
            <person name="Wittwer M."/>
        </authorList>
    </citation>
    <scope>NUCLEOTIDE SEQUENCE [LARGE SCALE GENOMIC DNA]</scope>
    <source>
        <strain evidence="2 3">ATCC 30894</strain>
    </source>
</reference>
<dbReference type="EMBL" id="VFQX01000027">
    <property type="protein sequence ID" value="KAF0979220.1"/>
    <property type="molecule type" value="Genomic_DNA"/>
</dbReference>
<proteinExistence type="predicted"/>